<dbReference type="PaxDb" id="284590-Q6CXD0"/>
<dbReference type="EMBL" id="CR382121">
    <property type="protein sequence ID" value="CAH02997.1"/>
    <property type="molecule type" value="Genomic_DNA"/>
</dbReference>
<dbReference type="eggNOG" id="ENOG502RZY5">
    <property type="taxonomic scope" value="Eukaryota"/>
</dbReference>
<feature type="region of interest" description="Disordered" evidence="1">
    <location>
        <begin position="74"/>
        <end position="96"/>
    </location>
</feature>
<dbReference type="KEGG" id="kla:KLLA0_A09361g"/>
<feature type="compositionally biased region" description="Acidic residues" evidence="1">
    <location>
        <begin position="1"/>
        <end position="11"/>
    </location>
</feature>
<organism evidence="2 3">
    <name type="scientific">Kluyveromyces lactis (strain ATCC 8585 / CBS 2359 / DSM 70799 / NBRC 1267 / NRRL Y-1140 / WM37)</name>
    <name type="common">Yeast</name>
    <name type="synonym">Candida sphaerica</name>
    <dbReference type="NCBI Taxonomy" id="284590"/>
    <lineage>
        <taxon>Eukaryota</taxon>
        <taxon>Fungi</taxon>
        <taxon>Dikarya</taxon>
        <taxon>Ascomycota</taxon>
        <taxon>Saccharomycotina</taxon>
        <taxon>Saccharomycetes</taxon>
        <taxon>Saccharomycetales</taxon>
        <taxon>Saccharomycetaceae</taxon>
        <taxon>Kluyveromyces</taxon>
    </lineage>
</organism>
<dbReference type="STRING" id="284590.Q6CXD0"/>
<dbReference type="InParanoid" id="Q6CXD0"/>
<reference evidence="2 3" key="1">
    <citation type="journal article" date="2004" name="Nature">
        <title>Genome evolution in yeasts.</title>
        <authorList>
            <consortium name="Genolevures"/>
            <person name="Dujon B."/>
            <person name="Sherman D."/>
            <person name="Fischer G."/>
            <person name="Durrens P."/>
            <person name="Casaregola S."/>
            <person name="Lafontaine I."/>
            <person name="de Montigny J."/>
            <person name="Marck C."/>
            <person name="Neuveglise C."/>
            <person name="Talla E."/>
            <person name="Goffard N."/>
            <person name="Frangeul L."/>
            <person name="Aigle M."/>
            <person name="Anthouard V."/>
            <person name="Babour A."/>
            <person name="Barbe V."/>
            <person name="Barnay S."/>
            <person name="Blanchin S."/>
            <person name="Beckerich J.M."/>
            <person name="Beyne E."/>
            <person name="Bleykasten C."/>
            <person name="Boisrame A."/>
            <person name="Boyer J."/>
            <person name="Cattolico L."/>
            <person name="Confanioleri F."/>
            <person name="de Daruvar A."/>
            <person name="Despons L."/>
            <person name="Fabre E."/>
            <person name="Fairhead C."/>
            <person name="Ferry-Dumazet H."/>
            <person name="Groppi A."/>
            <person name="Hantraye F."/>
            <person name="Hennequin C."/>
            <person name="Jauniaux N."/>
            <person name="Joyet P."/>
            <person name="Kachouri R."/>
            <person name="Kerrest A."/>
            <person name="Koszul R."/>
            <person name="Lemaire M."/>
            <person name="Lesur I."/>
            <person name="Ma L."/>
            <person name="Muller H."/>
            <person name="Nicaud J.M."/>
            <person name="Nikolski M."/>
            <person name="Oztas S."/>
            <person name="Ozier-Kalogeropoulos O."/>
            <person name="Pellenz S."/>
            <person name="Potier S."/>
            <person name="Richard G.F."/>
            <person name="Straub M.L."/>
            <person name="Suleau A."/>
            <person name="Swennene D."/>
            <person name="Tekaia F."/>
            <person name="Wesolowski-Louvel M."/>
            <person name="Westhof E."/>
            <person name="Wirth B."/>
            <person name="Zeniou-Meyer M."/>
            <person name="Zivanovic I."/>
            <person name="Bolotin-Fukuhara M."/>
            <person name="Thierry A."/>
            <person name="Bouchier C."/>
            <person name="Caudron B."/>
            <person name="Scarpelli C."/>
            <person name="Gaillardin C."/>
            <person name="Weissenbach J."/>
            <person name="Wincker P."/>
            <person name="Souciet J.L."/>
        </authorList>
    </citation>
    <scope>NUCLEOTIDE SEQUENCE [LARGE SCALE GENOMIC DNA]</scope>
    <source>
        <strain evidence="3">ATCC 8585 / CBS 2359 / DSM 70799 / NBRC 1267 / NRRL Y-1140 / WM37</strain>
    </source>
</reference>
<dbReference type="Proteomes" id="UP000000598">
    <property type="component" value="Chromosome A"/>
</dbReference>
<keyword evidence="3" id="KW-1185">Reference proteome</keyword>
<sequence>MEEPDEVDEYSYSELDRPQYPTPKVIDSKKIYERLKSKVQFWKHQDVDGSSFNTMDKRQQELWKLIRDSPLKFNQNNGAPESKEAHASPLQPIGESANTFLTDNDKDVNVGDQFIKVSPMKITALDQSPLFEVHSTTKELTGPSPPVLVERLTDKLHFKKVGLKRIQDRLGKIADSKENVARNYNKLASEITAWCSLCLERDSELDLLTDLQQVLAADKKSEQTMTRLFMMINAKLEYVAKREENMLQERKDMNALTKKYDALRVRKGDQSMETQYLKENLQRKRTSLQQLTEQYYESLSKILREEFTRACFTIYEMGSELKDVTRDFSLQSIELLKNGNDSDYIDGFLEDVRKLRADKQWNKLSMQEKNNPNKLAELVGNLYNGQDSLLRIASNKVPIKFSPLPLHENASTSTLDPQHFKASEGLDLSMSQYGTDKYNDITTNKFMLKKPLFTDVRPVSQQPLQTLQNLRAPVSSHGATGSAGGGATRQRNLASNIANNYPYQRGPSLVRSKAEPNGLRNEIISENVSAESIADADDKEVVIKFGHDLTNSFIEADQLLATNAWD</sequence>
<proteinExistence type="predicted"/>
<gene>
    <name evidence="2" type="ORF">KLLA0_A09361g</name>
</gene>
<evidence type="ECO:0000256" key="1">
    <source>
        <dbReference type="SAM" id="MobiDB-lite"/>
    </source>
</evidence>
<accession>Q6CXD0</accession>
<dbReference type="AlphaFoldDB" id="Q6CXD0"/>
<name>Q6CXD0_KLULA</name>
<evidence type="ECO:0000313" key="2">
    <source>
        <dbReference type="EMBL" id="CAH02997.1"/>
    </source>
</evidence>
<feature type="region of interest" description="Disordered" evidence="1">
    <location>
        <begin position="1"/>
        <end position="21"/>
    </location>
</feature>
<dbReference type="HOGENOM" id="CLU_441424_0_0_1"/>
<evidence type="ECO:0000313" key="3">
    <source>
        <dbReference type="Proteomes" id="UP000000598"/>
    </source>
</evidence>
<dbReference type="OMA" id="YENCTEM"/>
<protein>
    <submittedName>
        <fullName evidence="2">KLLA0A09361p</fullName>
    </submittedName>
</protein>
<dbReference type="FunCoup" id="Q6CXD0">
    <property type="interactions" value="143"/>
</dbReference>